<proteinExistence type="predicted"/>
<feature type="region of interest" description="Disordered" evidence="1">
    <location>
        <begin position="19"/>
        <end position="52"/>
    </location>
</feature>
<evidence type="ECO:0000313" key="2">
    <source>
        <dbReference type="EMBL" id="OSX69167.1"/>
    </source>
</evidence>
<reference evidence="2 3" key="1">
    <citation type="submission" date="2017-03" db="EMBL/GenBank/DDBJ databases">
        <title>WGS assembly of Porphyra umbilicalis.</title>
        <authorList>
            <person name="Brawley S.H."/>
            <person name="Blouin N.A."/>
            <person name="Ficko-Blean E."/>
            <person name="Wheeler G.L."/>
            <person name="Lohr M."/>
            <person name="Goodson H.V."/>
            <person name="Jenkins J.W."/>
            <person name="Blaby-Haas C.E."/>
            <person name="Helliwell K.E."/>
            <person name="Chan C."/>
            <person name="Marriage T."/>
            <person name="Bhattacharya D."/>
            <person name="Klein A.S."/>
            <person name="Badis Y."/>
            <person name="Brodie J."/>
            <person name="Cao Y."/>
            <person name="Collen J."/>
            <person name="Dittami S.M."/>
            <person name="Gachon C.M."/>
            <person name="Green B.R."/>
            <person name="Karpowicz S."/>
            <person name="Kim J.W."/>
            <person name="Kudahl U."/>
            <person name="Lin S."/>
            <person name="Michel G."/>
            <person name="Mittag M."/>
            <person name="Olson B.J."/>
            <person name="Pangilinan J."/>
            <person name="Peng Y."/>
            <person name="Qiu H."/>
            <person name="Shu S."/>
            <person name="Singer J.T."/>
            <person name="Smith A.G."/>
            <person name="Sprecher B.N."/>
            <person name="Wagner V."/>
            <person name="Wang W."/>
            <person name="Wang Z.-Y."/>
            <person name="Yan J."/>
            <person name="Yarish C."/>
            <person name="Zoeuner-Riek S."/>
            <person name="Zhuang Y."/>
            <person name="Zou Y."/>
            <person name="Lindquist E.A."/>
            <person name="Grimwood J."/>
            <person name="Barry K."/>
            <person name="Rokhsar D.S."/>
            <person name="Schmutz J."/>
            <person name="Stiller J.W."/>
            <person name="Grossman A.R."/>
            <person name="Prochnik S.E."/>
        </authorList>
    </citation>
    <scope>NUCLEOTIDE SEQUENCE [LARGE SCALE GENOMIC DNA]</scope>
    <source>
        <strain evidence="2">4086291</strain>
    </source>
</reference>
<protein>
    <submittedName>
        <fullName evidence="2">Uncharacterized protein</fullName>
    </submittedName>
</protein>
<dbReference type="Proteomes" id="UP000218209">
    <property type="component" value="Unassembled WGS sequence"/>
</dbReference>
<organism evidence="2 3">
    <name type="scientific">Porphyra umbilicalis</name>
    <name type="common">Purple laver</name>
    <name type="synonym">Red alga</name>
    <dbReference type="NCBI Taxonomy" id="2786"/>
    <lineage>
        <taxon>Eukaryota</taxon>
        <taxon>Rhodophyta</taxon>
        <taxon>Bangiophyceae</taxon>
        <taxon>Bangiales</taxon>
        <taxon>Bangiaceae</taxon>
        <taxon>Porphyra</taxon>
    </lineage>
</organism>
<gene>
    <name evidence="2" type="ORF">BU14_1778s0001</name>
</gene>
<evidence type="ECO:0000256" key="1">
    <source>
        <dbReference type="SAM" id="MobiDB-lite"/>
    </source>
</evidence>
<name>A0A1X6NKP6_PORUM</name>
<sequence>MTTLTAPWRRALVGAARPDRPLRQRCTVRPRPRRQHRGALGDARAAGGARGPRAHGAHLAVVRVLADAPVGAVGGGARRPALSALAVVAVGARIKRRRKTRYRVLCFATL</sequence>
<feature type="compositionally biased region" description="Basic residues" evidence="1">
    <location>
        <begin position="26"/>
        <end position="37"/>
    </location>
</feature>
<feature type="compositionally biased region" description="Low complexity" evidence="1">
    <location>
        <begin position="38"/>
        <end position="47"/>
    </location>
</feature>
<evidence type="ECO:0000313" key="3">
    <source>
        <dbReference type="Proteomes" id="UP000218209"/>
    </source>
</evidence>
<accession>A0A1X6NKP6</accession>
<dbReference type="EMBL" id="KV919727">
    <property type="protein sequence ID" value="OSX69167.1"/>
    <property type="molecule type" value="Genomic_DNA"/>
</dbReference>
<dbReference type="AlphaFoldDB" id="A0A1X6NKP6"/>
<keyword evidence="3" id="KW-1185">Reference proteome</keyword>